<dbReference type="InterPro" id="IPR000719">
    <property type="entry name" value="Prot_kinase_dom"/>
</dbReference>
<dbReference type="PROSITE" id="PS00107">
    <property type="entry name" value="PROTEIN_KINASE_ATP"/>
    <property type="match status" value="1"/>
</dbReference>
<evidence type="ECO:0000256" key="1">
    <source>
        <dbReference type="PROSITE-ProRule" id="PRU10141"/>
    </source>
</evidence>
<feature type="binding site" evidence="1">
    <location>
        <position position="55"/>
    </location>
    <ligand>
        <name>ATP</name>
        <dbReference type="ChEBI" id="CHEBI:30616"/>
    </ligand>
</feature>
<dbReference type="InterPro" id="IPR011009">
    <property type="entry name" value="Kinase-like_dom_sf"/>
</dbReference>
<dbReference type="SUPFAM" id="SSF56112">
    <property type="entry name" value="Protein kinase-like (PK-like)"/>
    <property type="match status" value="1"/>
</dbReference>
<dbReference type="Gene3D" id="3.30.200.20">
    <property type="entry name" value="Phosphorylase Kinase, domain 1"/>
    <property type="match status" value="1"/>
</dbReference>
<keyword evidence="1" id="KW-0067">ATP-binding</keyword>
<feature type="region of interest" description="Disordered" evidence="2">
    <location>
        <begin position="1"/>
        <end position="25"/>
    </location>
</feature>
<keyword evidence="1" id="KW-0547">Nucleotide-binding</keyword>
<evidence type="ECO:0000313" key="4">
    <source>
        <dbReference type="EMBL" id="MFI2477014.1"/>
    </source>
</evidence>
<dbReference type="EMBL" id="JBIRYO010000020">
    <property type="protein sequence ID" value="MFI2477014.1"/>
    <property type="molecule type" value="Genomic_DNA"/>
</dbReference>
<reference evidence="4 5" key="1">
    <citation type="submission" date="2024-10" db="EMBL/GenBank/DDBJ databases">
        <title>The Natural Products Discovery Center: Release of the First 8490 Sequenced Strains for Exploring Actinobacteria Biosynthetic Diversity.</title>
        <authorList>
            <person name="Kalkreuter E."/>
            <person name="Kautsar S.A."/>
            <person name="Yang D."/>
            <person name="Bader C.D."/>
            <person name="Teijaro C.N."/>
            <person name="Fluegel L."/>
            <person name="Davis C.M."/>
            <person name="Simpson J.R."/>
            <person name="Lauterbach L."/>
            <person name="Steele A.D."/>
            <person name="Gui C."/>
            <person name="Meng S."/>
            <person name="Li G."/>
            <person name="Viehrig K."/>
            <person name="Ye F."/>
            <person name="Su P."/>
            <person name="Kiefer A.F."/>
            <person name="Nichols A."/>
            <person name="Cepeda A.J."/>
            <person name="Yan W."/>
            <person name="Fan B."/>
            <person name="Jiang Y."/>
            <person name="Adhikari A."/>
            <person name="Zheng C.-J."/>
            <person name="Schuster L."/>
            <person name="Cowan T.M."/>
            <person name="Smanski M.J."/>
            <person name="Chevrette M.G."/>
            <person name="De Carvalho L.P.S."/>
            <person name="Shen B."/>
        </authorList>
    </citation>
    <scope>NUCLEOTIDE SEQUENCE [LARGE SCALE GENOMIC DNA]</scope>
    <source>
        <strain evidence="4 5">NPDC019275</strain>
    </source>
</reference>
<accession>A0ABW7X7J7</accession>
<evidence type="ECO:0000256" key="2">
    <source>
        <dbReference type="SAM" id="MobiDB-lite"/>
    </source>
</evidence>
<dbReference type="PROSITE" id="PS50011">
    <property type="entry name" value="PROTEIN_KINASE_DOM"/>
    <property type="match status" value="1"/>
</dbReference>
<protein>
    <recommendedName>
        <fullName evidence="3">Protein kinase domain-containing protein</fullName>
    </recommendedName>
</protein>
<comment type="caution">
    <text evidence="4">The sequence shown here is derived from an EMBL/GenBank/DDBJ whole genome shotgun (WGS) entry which is preliminary data.</text>
</comment>
<evidence type="ECO:0000259" key="3">
    <source>
        <dbReference type="PROSITE" id="PS50011"/>
    </source>
</evidence>
<dbReference type="Proteomes" id="UP001611415">
    <property type="component" value="Unassembled WGS sequence"/>
</dbReference>
<dbReference type="InterPro" id="IPR017441">
    <property type="entry name" value="Protein_kinase_ATP_BS"/>
</dbReference>
<keyword evidence="5" id="KW-1185">Reference proteome</keyword>
<proteinExistence type="predicted"/>
<dbReference type="RefSeq" id="WP_397094338.1">
    <property type="nucleotide sequence ID" value="NZ_JBIRYO010000020.1"/>
</dbReference>
<organism evidence="4 5">
    <name type="scientific">Nocardia xishanensis</name>
    <dbReference type="NCBI Taxonomy" id="238964"/>
    <lineage>
        <taxon>Bacteria</taxon>
        <taxon>Bacillati</taxon>
        <taxon>Actinomycetota</taxon>
        <taxon>Actinomycetes</taxon>
        <taxon>Mycobacteriales</taxon>
        <taxon>Nocardiaceae</taxon>
        <taxon>Nocardia</taxon>
    </lineage>
</organism>
<evidence type="ECO:0000313" key="5">
    <source>
        <dbReference type="Proteomes" id="UP001611415"/>
    </source>
</evidence>
<sequence length="63" mass="6989">MAEDDPFRTAREVSEPVTEELREAGFEDAEEIGRGGFGVVYRCTQVELDRTVAVKILTAELDA</sequence>
<feature type="domain" description="Protein kinase" evidence="3">
    <location>
        <begin position="26"/>
        <end position="63"/>
    </location>
</feature>
<name>A0ABW7X7J7_9NOCA</name>
<gene>
    <name evidence="4" type="ORF">ACH49W_26830</name>
</gene>
<feature type="non-terminal residue" evidence="4">
    <location>
        <position position="63"/>
    </location>
</feature>